<keyword evidence="1" id="KW-0472">Membrane</keyword>
<sequence>MVALLAQIPLAVEATGWAVGAVAIACWVVYAILRRRLTRRVFVEAAAVAEQERQERMLREYQRYRRAVG</sequence>
<evidence type="ECO:0000256" key="1">
    <source>
        <dbReference type="SAM" id="Phobius"/>
    </source>
</evidence>
<dbReference type="RefSeq" id="WP_396640135.1">
    <property type="nucleotide sequence ID" value="NZ_JBIQWL010000002.1"/>
</dbReference>
<organism evidence="2 3">
    <name type="scientific">Microbacterium alkaliflavum</name>
    <dbReference type="NCBI Taxonomy" id="3248839"/>
    <lineage>
        <taxon>Bacteria</taxon>
        <taxon>Bacillati</taxon>
        <taxon>Actinomycetota</taxon>
        <taxon>Actinomycetes</taxon>
        <taxon>Micrococcales</taxon>
        <taxon>Microbacteriaceae</taxon>
        <taxon>Microbacterium</taxon>
    </lineage>
</organism>
<dbReference type="EMBL" id="JBIQWL010000002">
    <property type="protein sequence ID" value="MFH8250202.1"/>
    <property type="molecule type" value="Genomic_DNA"/>
</dbReference>
<feature type="transmembrane region" description="Helical" evidence="1">
    <location>
        <begin position="14"/>
        <end position="33"/>
    </location>
</feature>
<dbReference type="Proteomes" id="UP001610861">
    <property type="component" value="Unassembled WGS sequence"/>
</dbReference>
<keyword evidence="1" id="KW-1133">Transmembrane helix</keyword>
<evidence type="ECO:0000313" key="3">
    <source>
        <dbReference type="Proteomes" id="UP001610861"/>
    </source>
</evidence>
<comment type="caution">
    <text evidence="2">The sequence shown here is derived from an EMBL/GenBank/DDBJ whole genome shotgun (WGS) entry which is preliminary data.</text>
</comment>
<gene>
    <name evidence="2" type="ORF">ACH3VR_07545</name>
</gene>
<protein>
    <submittedName>
        <fullName evidence="2">Uncharacterized protein</fullName>
    </submittedName>
</protein>
<keyword evidence="3" id="KW-1185">Reference proteome</keyword>
<keyword evidence="1" id="KW-0812">Transmembrane</keyword>
<proteinExistence type="predicted"/>
<reference evidence="2 3" key="1">
    <citation type="submission" date="2024-09" db="EMBL/GenBank/DDBJ databases">
        <authorList>
            <person name="Pan X."/>
        </authorList>
    </citation>
    <scope>NUCLEOTIDE SEQUENCE [LARGE SCALE GENOMIC DNA]</scope>
    <source>
        <strain evidence="2 3">B2969</strain>
    </source>
</reference>
<name>A0ABW7Q6U3_9MICO</name>
<evidence type="ECO:0000313" key="2">
    <source>
        <dbReference type="EMBL" id="MFH8250202.1"/>
    </source>
</evidence>
<accession>A0ABW7Q6U3</accession>